<evidence type="ECO:0000256" key="1">
    <source>
        <dbReference type="ARBA" id="ARBA00007689"/>
    </source>
</evidence>
<keyword evidence="4" id="KW-1185">Reference proteome</keyword>
<dbReference type="EMBL" id="FNQB01000002">
    <property type="protein sequence ID" value="SDZ21621.1"/>
    <property type="molecule type" value="Genomic_DNA"/>
</dbReference>
<dbReference type="PANTHER" id="PTHR35174:SF3">
    <property type="entry name" value="BLL7171 PROTEIN"/>
    <property type="match status" value="1"/>
</dbReference>
<comment type="similarity">
    <text evidence="1">Belongs to the YciI family.</text>
</comment>
<sequence length="121" mass="12891">MRHYLLTVQQPGDGSPLPPEQLAPIIKDVSVVNEEMRAAGVWVFAGGLHPPSTATVLRPGGAEVVITDGPYVEGKEHVGGLTVLAAADLDEALAWGRKLARATRLPIEVRPFQGEPDEHLA</sequence>
<evidence type="ECO:0000313" key="3">
    <source>
        <dbReference type="EMBL" id="SDZ21621.1"/>
    </source>
</evidence>
<dbReference type="OrthoDB" id="668782at2"/>
<dbReference type="InterPro" id="IPR011008">
    <property type="entry name" value="Dimeric_a/b-barrel"/>
</dbReference>
<dbReference type="Proteomes" id="UP000199632">
    <property type="component" value="Unassembled WGS sequence"/>
</dbReference>
<dbReference type="SUPFAM" id="SSF54909">
    <property type="entry name" value="Dimeric alpha+beta barrel"/>
    <property type="match status" value="1"/>
</dbReference>
<dbReference type="AlphaFoldDB" id="A0A1H3R8M7"/>
<proteinExistence type="inferred from homology"/>
<dbReference type="PANTHER" id="PTHR35174">
    <property type="entry name" value="BLL7171 PROTEIN-RELATED"/>
    <property type="match status" value="1"/>
</dbReference>
<dbReference type="InterPro" id="IPR005545">
    <property type="entry name" value="YCII"/>
</dbReference>
<accession>A0A1H3R8M7</accession>
<reference evidence="4" key="1">
    <citation type="submission" date="2016-10" db="EMBL/GenBank/DDBJ databases">
        <authorList>
            <person name="Varghese N."/>
            <person name="Submissions S."/>
        </authorList>
    </citation>
    <scope>NUCLEOTIDE SEQUENCE [LARGE SCALE GENOMIC DNA]</scope>
    <source>
        <strain evidence="4">DSM 44718</strain>
    </source>
</reference>
<evidence type="ECO:0000313" key="4">
    <source>
        <dbReference type="Proteomes" id="UP000199632"/>
    </source>
</evidence>
<dbReference type="STRING" id="137265.SAMN05421684_3552"/>
<dbReference type="Pfam" id="PF03795">
    <property type="entry name" value="YCII"/>
    <property type="match status" value="1"/>
</dbReference>
<name>A0A1H3R8M7_9ACTN</name>
<dbReference type="RefSeq" id="WP_090793290.1">
    <property type="nucleotide sequence ID" value="NZ_BOND01000008.1"/>
</dbReference>
<evidence type="ECO:0000259" key="2">
    <source>
        <dbReference type="Pfam" id="PF03795"/>
    </source>
</evidence>
<feature type="domain" description="YCII-related" evidence="2">
    <location>
        <begin position="1"/>
        <end position="102"/>
    </location>
</feature>
<dbReference type="Gene3D" id="3.30.70.1060">
    <property type="entry name" value="Dimeric alpha+beta barrel"/>
    <property type="match status" value="1"/>
</dbReference>
<gene>
    <name evidence="3" type="ORF">SAMN05421684_3552</name>
</gene>
<organism evidence="3 4">
    <name type="scientific">Asanoa ishikariensis</name>
    <dbReference type="NCBI Taxonomy" id="137265"/>
    <lineage>
        <taxon>Bacteria</taxon>
        <taxon>Bacillati</taxon>
        <taxon>Actinomycetota</taxon>
        <taxon>Actinomycetes</taxon>
        <taxon>Micromonosporales</taxon>
        <taxon>Micromonosporaceae</taxon>
        <taxon>Asanoa</taxon>
    </lineage>
</organism>
<protein>
    <submittedName>
        <fullName evidence="3">Uncharacterized conserved protein</fullName>
    </submittedName>
</protein>